<evidence type="ECO:0000256" key="1">
    <source>
        <dbReference type="ARBA" id="ARBA00022574"/>
    </source>
</evidence>
<dbReference type="EMBL" id="SRPW01000706">
    <property type="protein sequence ID" value="KAG6012717.1"/>
    <property type="molecule type" value="Genomic_DNA"/>
</dbReference>
<evidence type="ECO:0000256" key="3">
    <source>
        <dbReference type="ARBA" id="ARBA00054699"/>
    </source>
</evidence>
<evidence type="ECO:0000256" key="5">
    <source>
        <dbReference type="SAM" id="MobiDB-lite"/>
    </source>
</evidence>
<evidence type="ECO:0000259" key="6">
    <source>
        <dbReference type="PROSITE" id="PS50197"/>
    </source>
</evidence>
<dbReference type="Pfam" id="PF13385">
    <property type="entry name" value="Laminin_G_3"/>
    <property type="match status" value="1"/>
</dbReference>
<keyword evidence="2" id="KW-0677">Repeat</keyword>
<evidence type="ECO:0000256" key="2">
    <source>
        <dbReference type="ARBA" id="ARBA00022737"/>
    </source>
</evidence>
<keyword evidence="9" id="KW-1185">Reference proteome</keyword>
<dbReference type="PANTHER" id="PTHR46108">
    <property type="entry name" value="BLUE CHEESE"/>
    <property type="match status" value="1"/>
</dbReference>
<evidence type="ECO:0000313" key="8">
    <source>
        <dbReference type="EMBL" id="KAG6012717.1"/>
    </source>
</evidence>
<dbReference type="InterPro" id="IPR000409">
    <property type="entry name" value="BEACH_dom"/>
</dbReference>
<dbReference type="Pfam" id="PF23295">
    <property type="entry name" value="Arm_4"/>
    <property type="match status" value="1"/>
</dbReference>
<dbReference type="Gene3D" id="1.10.1540.10">
    <property type="entry name" value="BEACH domain"/>
    <property type="match status" value="1"/>
</dbReference>
<dbReference type="FunFam" id="1.10.1540.10:FF:000001">
    <property type="entry name" value="neurobeachin isoform X1"/>
    <property type="match status" value="1"/>
</dbReference>
<accession>A0A9P7NCE6</accession>
<dbReference type="PROSITE" id="PS50197">
    <property type="entry name" value="BEACH"/>
    <property type="match status" value="1"/>
</dbReference>
<feature type="region of interest" description="Disordered" evidence="5">
    <location>
        <begin position="1681"/>
        <end position="1763"/>
    </location>
</feature>
<dbReference type="Gene3D" id="2.60.120.200">
    <property type="match status" value="1"/>
</dbReference>
<dbReference type="InterPro" id="IPR023362">
    <property type="entry name" value="PH-BEACH_dom"/>
</dbReference>
<dbReference type="Pfam" id="PF02138">
    <property type="entry name" value="Beach"/>
    <property type="match status" value="1"/>
</dbReference>
<feature type="non-terminal residue" evidence="8">
    <location>
        <position position="2235"/>
    </location>
</feature>
<reference evidence="8" key="1">
    <citation type="journal article" date="2020" name="bioRxiv">
        <title>Whole genome comparisons of ergot fungi reveals the divergence and evolution of species within the genus Claviceps are the result of varying mechanisms driving genome evolution and host range expansion.</title>
        <authorList>
            <person name="Wyka S.A."/>
            <person name="Mondo S.J."/>
            <person name="Liu M."/>
            <person name="Dettman J."/>
            <person name="Nalam V."/>
            <person name="Broders K.D."/>
        </authorList>
    </citation>
    <scope>NUCLEOTIDE SEQUENCE</scope>
    <source>
        <strain evidence="8">CCC 602</strain>
    </source>
</reference>
<protein>
    <recommendedName>
        <fullName evidence="4">Beige protein homolog 1</fullName>
    </recommendedName>
</protein>
<feature type="domain" description="BEACH-type PH" evidence="7">
    <location>
        <begin position="1776"/>
        <end position="1909"/>
    </location>
</feature>
<dbReference type="SUPFAM" id="SSF49899">
    <property type="entry name" value="Concanavalin A-like lectins/glucanases"/>
    <property type="match status" value="1"/>
</dbReference>
<keyword evidence="1" id="KW-0853">WD repeat</keyword>
<feature type="compositionally biased region" description="Polar residues" evidence="5">
    <location>
        <begin position="1690"/>
        <end position="1712"/>
    </location>
</feature>
<proteinExistence type="predicted"/>
<dbReference type="Proteomes" id="UP000748025">
    <property type="component" value="Unassembled WGS sequence"/>
</dbReference>
<dbReference type="Gene3D" id="2.30.29.30">
    <property type="entry name" value="Pleckstrin-homology domain (PH domain)/Phosphotyrosine-binding domain (PTB)"/>
    <property type="match status" value="1"/>
</dbReference>
<dbReference type="OrthoDB" id="26681at2759"/>
<dbReference type="SUPFAM" id="SSF50729">
    <property type="entry name" value="PH domain-like"/>
    <property type="match status" value="1"/>
</dbReference>
<feature type="domain" description="BEACH" evidence="6">
    <location>
        <begin position="1952"/>
        <end position="2235"/>
    </location>
</feature>
<organism evidence="8 9">
    <name type="scientific">Claviceps pusilla</name>
    <dbReference type="NCBI Taxonomy" id="123648"/>
    <lineage>
        <taxon>Eukaryota</taxon>
        <taxon>Fungi</taxon>
        <taxon>Dikarya</taxon>
        <taxon>Ascomycota</taxon>
        <taxon>Pezizomycotina</taxon>
        <taxon>Sordariomycetes</taxon>
        <taxon>Hypocreomycetidae</taxon>
        <taxon>Hypocreales</taxon>
        <taxon>Clavicipitaceae</taxon>
        <taxon>Claviceps</taxon>
    </lineage>
</organism>
<gene>
    <name evidence="8" type="ORF">E4U43_007685</name>
</gene>
<dbReference type="Pfam" id="PF14844">
    <property type="entry name" value="PH_BEACH"/>
    <property type="match status" value="1"/>
</dbReference>
<dbReference type="CDD" id="cd01201">
    <property type="entry name" value="PH_BEACH"/>
    <property type="match status" value="1"/>
</dbReference>
<evidence type="ECO:0000259" key="7">
    <source>
        <dbReference type="PROSITE" id="PS51783"/>
    </source>
</evidence>
<comment type="function">
    <text evidence="3">May be involved in protein sorting and cell wall formation.</text>
</comment>
<dbReference type="SMART" id="SM01026">
    <property type="entry name" value="Beach"/>
    <property type="match status" value="1"/>
</dbReference>
<comment type="caution">
    <text evidence="8">The sequence shown here is derived from an EMBL/GenBank/DDBJ whole genome shotgun (WGS) entry which is preliminary data.</text>
</comment>
<dbReference type="InterPro" id="IPR056252">
    <property type="entry name" value="Alfy-like_Arm-like"/>
</dbReference>
<feature type="compositionally biased region" description="Acidic residues" evidence="5">
    <location>
        <begin position="1742"/>
        <end position="1763"/>
    </location>
</feature>
<dbReference type="InterPro" id="IPR011993">
    <property type="entry name" value="PH-like_dom_sf"/>
</dbReference>
<name>A0A9P7NCE6_9HYPO</name>
<dbReference type="PROSITE" id="PS51783">
    <property type="entry name" value="PH_BEACH"/>
    <property type="match status" value="1"/>
</dbReference>
<dbReference type="InterPro" id="IPR013320">
    <property type="entry name" value="ConA-like_dom_sf"/>
</dbReference>
<dbReference type="CDD" id="cd06071">
    <property type="entry name" value="Beach"/>
    <property type="match status" value="1"/>
</dbReference>
<dbReference type="InterPro" id="IPR051944">
    <property type="entry name" value="BEACH_domain_protein"/>
</dbReference>
<evidence type="ECO:0000256" key="4">
    <source>
        <dbReference type="ARBA" id="ARBA00073334"/>
    </source>
</evidence>
<sequence>MSSNPRRYRSTTSASIPATSKSLEILRILLERFSTVASSPVEDGYPKIASLVIVLKEVGQLVSASNSSVLQDDFRHARGFETVLDALRCFAGFYDPQKRDESDMKLLFELLGASLHVLSAALRNHIGNKRFFRYRVAGGGWEALEQVIASIGLGGAEPDPWISCHVFGKLLAFALDDEALDLLCQSIARVSRPDSDAALSARPSLKERQGEPTSFEDADDQWDLVLARSVESIGPGVGEIIKPTSVIRFPEILRAVVSFWMSIPREAGSQAAPSSIFVLEAISCAISDSVYNRAAVHSTGVLSQFLQAAFGQEVALAKSERERVLTICKMLMFLGVNQPADTQLLLSAPGSEAADFCLEMMSKHAGPPFFQFDLSLHGYSSLELSTLGRSFPPQSAVGYTFTAWIRVENFDPTSHTTIFGVYDASQTCFVLMYLERDTHNFILQTSVISNNPSVRFKSVSFSEKTWYHIGVVHRRPKTMTASKASLYVNGEFAEELRCNYPLTPPLSNKNNENFASFNSTNMKTNPVQVFLGTPRELCGKVGPGQVLSRWSLASAHLFEDVLSDDYLAVHYGLGPRYQGNYQDSLGGFQTYDTSASLGLRNEITHPGKDENSDILRAIRDKASALLPESKVMLSILPSATFPENVQFCDTGLLRSLPRAATRNLFRLSNQEGAPLAINCAVPSLPDALFRAQGMASFRGTPIVAVPSYLDENLWRLAGFTPLALKLLERATTVEDSARAVEIMFHCIRKSWRNSEAMERDNGYGILGMLLRYKVGYGSPIATGAATARLVISNEDRDSLLFRVLSLILGFIGYNHASPIDSFIINPLAYRILLIDLDIWRRSAPRVQELYYKQFLTFSVNSKHHEFNSRRLTRMRIVKRLLDAMKGEAVSEDVVTHFMLAFEVLVKSNLSPEVMRSLSLFITYAFHTPASLKPRASRPLLSVSRPTTPGAWKKTTVASEPVKAATSPSGTRFLTKRQLGTRWLLYLLAEDDPEIVLQGCRILARLLITHGSGYTSKFSRKSGGFVIMANRLKRFWGNPKLWPICFSILFGYDPANITMDQGVDSDSLLTLFSKRKVVYPESLVIITSMLERGLKDTMKHQDSPESPIKSKEAVDIPNEMTYLSVGASLKSMTMESERSAAQEDVLSGVIRFLLSLQERSPDFRDFALTSDWTRMLLAGVYPCVVSTDAVTPEVELNSRDSALTFEGSDVIIRPIGRAHAPAPIVRTSSVDALPSPQSTPPKGTPLRRASSFVLLTAHNTTSLKQSDLKQQAPKITSEQDSGGAILDGVLELVLRVFSDQIWNRKDFSGFALFTKVPPGFQEHQAYFESFVLKKVLSQVTAKIHHNQKLLCEPRVLTNVSRLCSQMSEAIFEGWFIDGAEVMIDFSGSILEYLQRPDISKLKSVRLCSQALSTIRSCLLRIILLKLSDLDCTQTGEREAKDFMNKLAYWQMPILECFGHDDDYLRLFWYQLYSKLIGGKRSLRIAAANFLRIIMVQKPEETLALLRSCMTSDQRQLSHDFQKLTQVDDDTFVAWVDAHRPSLDGLFLGNMAKFWEDFVSVENQRTHETAKSRLHKRKDKLRSWYSEGVAAEKILVNHDVGNSAWMKSIFNSEYFRHQRLVQDQQDDMAYLGAAYRKMEKDLRRPGAVFSESSVLRWKLDRTEGRNRMRLRLLPDASAIGEKYQSKGKAMETASSPLKTNSSTSPEISRDTSTCASSSASALGENDKAKTTDASSASSSQEEPLIPEDDFELVDDPNEPMDGEDTFEDKNRKVMRRLEQGDKVQAAYNMSRITGLEACEGILIVGKDALYMMDNVFQCVSGEIVNVWQAPQDERDPFTMVVTGAKTLEKRQNAGMRDQDSRHWKWHDVISFSKRRFLFRDVAIEIFFTDGRSYLLTMINSVVRDEVYGKLLNKAPHTSTPNVLPNPEDAWRLEALKTFEESPQGFGAGLGSRLGTLFNSSPSNPIVKRWQKGEVSNFHYLMMVNTMAGRTFNDLTQYPVFPWILADYTSEDLDLEDPATFRDLSKPMGAQTQSRVSGFMETYSALKEIGQTPFHYGTHYSSAMIVSSYLIRLPPFVQSYLLVQGESFDHADRLFQSVGEAWVSASSKNKTDVRELIPEFFCLPEFLTNINNYDFGRRQSTGAKVDHVELPPWAKGDPHIFIAKHREALESPYVSENLHHWIDLVFGCKQRGDAAVENLNVFHHLSYAGASDLDKIADAGERAITAGVIHNFGQTPHQ</sequence>
<evidence type="ECO:0000313" key="9">
    <source>
        <dbReference type="Proteomes" id="UP000748025"/>
    </source>
</evidence>
<dbReference type="SUPFAM" id="SSF81837">
    <property type="entry name" value="BEACH domain"/>
    <property type="match status" value="1"/>
</dbReference>
<dbReference type="PANTHER" id="PTHR46108:SF4">
    <property type="entry name" value="BLUE CHEESE"/>
    <property type="match status" value="1"/>
</dbReference>
<dbReference type="InterPro" id="IPR036372">
    <property type="entry name" value="BEACH_dom_sf"/>
</dbReference>